<dbReference type="STRING" id="36087.A0A077ZJN4"/>
<protein>
    <submittedName>
        <fullName evidence="1">Uncharacterized protein</fullName>
    </submittedName>
</protein>
<proteinExistence type="predicted"/>
<reference evidence="1" key="1">
    <citation type="submission" date="2014-01" db="EMBL/GenBank/DDBJ databases">
        <authorList>
            <person name="Aslett M."/>
        </authorList>
    </citation>
    <scope>NUCLEOTIDE SEQUENCE</scope>
</reference>
<dbReference type="EMBL" id="HG807235">
    <property type="protein sequence ID" value="CDW60606.1"/>
    <property type="molecule type" value="Genomic_DNA"/>
</dbReference>
<dbReference type="Proteomes" id="UP000030665">
    <property type="component" value="Unassembled WGS sequence"/>
</dbReference>
<organism evidence="1 2">
    <name type="scientific">Trichuris trichiura</name>
    <name type="common">Whipworm</name>
    <name type="synonym">Trichocephalus trichiurus</name>
    <dbReference type="NCBI Taxonomy" id="36087"/>
    <lineage>
        <taxon>Eukaryota</taxon>
        <taxon>Metazoa</taxon>
        <taxon>Ecdysozoa</taxon>
        <taxon>Nematoda</taxon>
        <taxon>Enoplea</taxon>
        <taxon>Dorylaimia</taxon>
        <taxon>Trichinellida</taxon>
        <taxon>Trichuridae</taxon>
        <taxon>Trichuris</taxon>
    </lineage>
</organism>
<dbReference type="InterPro" id="IPR012337">
    <property type="entry name" value="RNaseH-like_sf"/>
</dbReference>
<accession>A0A077ZJN4</accession>
<dbReference type="PANTHER" id="PTHR45913">
    <property type="entry name" value="EPM2A-INTERACTING PROTEIN 1"/>
    <property type="match status" value="1"/>
</dbReference>
<sequence>MAEAKKKCRQYNVEYLRYGFIPSPSNSQQPFCLICEKAFANELMKPSKLVKHLKTMHGDKANKDLSYFQSLRDNFQKRPKLPGIFSSASRRNTDGLRASYNISLLIAKSGKPHAIGEELILPAVSEVLRTVLRIPATEIIKKIPLSNNTVQRRIDEMSADVENTLCNLLRTEEFSLQVDESTLPHNEALLLAYVRFIKEGKLVQELLFARELLTDTRGESIFRTVENFFKEKEIPLTNVIAVATDGAPSMLGRHRGFLSYLKEKVPDLLAVHCVIHRQHLVAKRLSDRLHRSLQYVITAVNKIKSSALRERLFSQLCEENDEDFNRLLLHTEVRWLSRGACLSRFYALFDTVVQFLKTEDTELRDNVEKSRAEIAYLADLYLKFNETNLQLQGDQLNLIKTKTVIKAFIDKLSIFRQNLGRGEYRQFPNLDDLKKNGGLPDDVIRSFCDHLSMLHEDMCERYRDILSMTIPDWVLDPFTCLAEVEVAYQEELIEMQANEELKPKMKGGYTSFWLQQEIRQLYPRLWNVAKKFLIPFPSSYLVERGFSAVTDLLGKKRNRLQIVRRGDLRLLLTTIEPDVDKLLALHQTQPSH</sequence>
<evidence type="ECO:0000313" key="1">
    <source>
        <dbReference type="EMBL" id="CDW60606.1"/>
    </source>
</evidence>
<reference evidence="1" key="2">
    <citation type="submission" date="2014-03" db="EMBL/GenBank/DDBJ databases">
        <title>The whipworm genome and dual-species transcriptomics of an intimate host-pathogen interaction.</title>
        <authorList>
            <person name="Foth B.J."/>
            <person name="Tsai I.J."/>
            <person name="Reid A.J."/>
            <person name="Bancroft A.J."/>
            <person name="Nichol S."/>
            <person name="Tracey A."/>
            <person name="Holroyd N."/>
            <person name="Cotton J.A."/>
            <person name="Stanley E.J."/>
            <person name="Zarowiecki M."/>
            <person name="Liu J.Z."/>
            <person name="Huckvale T."/>
            <person name="Cooper P.J."/>
            <person name="Grencis R.K."/>
            <person name="Berriman M."/>
        </authorList>
    </citation>
    <scope>NUCLEOTIDE SEQUENCE [LARGE SCALE GENOMIC DNA]</scope>
</reference>
<name>A0A077ZJN4_TRITR</name>
<dbReference type="AlphaFoldDB" id="A0A077ZJN4"/>
<dbReference type="OrthoDB" id="5918546at2759"/>
<keyword evidence="2" id="KW-1185">Reference proteome</keyword>
<dbReference type="PANTHER" id="PTHR45913:SF22">
    <property type="entry name" value="SCAN BOX DOMAIN-CONTAINING PROTEIN"/>
    <property type="match status" value="1"/>
</dbReference>
<gene>
    <name evidence="1" type="ORF">TTRE_0000899601</name>
</gene>
<evidence type="ECO:0000313" key="2">
    <source>
        <dbReference type="Proteomes" id="UP000030665"/>
    </source>
</evidence>
<dbReference type="SUPFAM" id="SSF53098">
    <property type="entry name" value="Ribonuclease H-like"/>
    <property type="match status" value="1"/>
</dbReference>